<dbReference type="PANTHER" id="PTHR33405">
    <property type="entry name" value="PROTEIN FLX-LIKE 2"/>
    <property type="match status" value="1"/>
</dbReference>
<dbReference type="EMBL" id="CM017883">
    <property type="protein sequence ID" value="KAG1365487.1"/>
    <property type="molecule type" value="Genomic_DNA"/>
</dbReference>
<sequence>MAGRGRVPRNVNDGWRGYPDMLEGPFIRGPVPRPPHPALYEELELQQIEIQRLLAEHHAFVEDRVALQQELMAAKEDIHRMNMVIADIRADKEAHCRELIEKGLKLESDLRAADPLRNEAIQLRGEIQKLNVMRQDLVGQVRTFQQELARAQADNKQIAILKSETDGLRQELMRARTAFEYEKKGNIELMEQRQGMEKNLVSMAREIEKLRADLATIDGRPRTAGGAYGKKLGSPEGPFPSSFGENYNLHLGVADKAPVYGGRSGPWGAFDKSHPGRH</sequence>
<evidence type="ECO:0000256" key="2">
    <source>
        <dbReference type="ARBA" id="ARBA00022473"/>
    </source>
</evidence>
<keyword evidence="3" id="KW-0221">Differentiation</keyword>
<keyword evidence="2" id="KW-0217">Developmental protein</keyword>
<protein>
    <submittedName>
        <fullName evidence="7">Protein FLX-like 3</fullName>
    </submittedName>
</protein>
<keyword evidence="5" id="KW-0287">Flowering</keyword>
<gene>
    <name evidence="7" type="ORF">COCNU_12G004870</name>
</gene>
<evidence type="ECO:0000313" key="7">
    <source>
        <dbReference type="EMBL" id="KAG1365487.1"/>
    </source>
</evidence>
<dbReference type="PANTHER" id="PTHR33405:SF20">
    <property type="entry name" value="PROTEIN FLX-LIKE 3"/>
    <property type="match status" value="1"/>
</dbReference>
<dbReference type="GO" id="GO:0030154">
    <property type="term" value="P:cell differentiation"/>
    <property type="evidence" value="ECO:0007669"/>
    <property type="project" value="UniProtKB-KW"/>
</dbReference>
<dbReference type="Proteomes" id="UP000797356">
    <property type="component" value="Chromosome 12"/>
</dbReference>
<dbReference type="InterPro" id="IPR040353">
    <property type="entry name" value="FLX/FLX-like"/>
</dbReference>
<organism evidence="7 8">
    <name type="scientific">Cocos nucifera</name>
    <name type="common">Coconut palm</name>
    <dbReference type="NCBI Taxonomy" id="13894"/>
    <lineage>
        <taxon>Eukaryota</taxon>
        <taxon>Viridiplantae</taxon>
        <taxon>Streptophyta</taxon>
        <taxon>Embryophyta</taxon>
        <taxon>Tracheophyta</taxon>
        <taxon>Spermatophyta</taxon>
        <taxon>Magnoliopsida</taxon>
        <taxon>Liliopsida</taxon>
        <taxon>Arecaceae</taxon>
        <taxon>Arecoideae</taxon>
        <taxon>Cocoseae</taxon>
        <taxon>Attaleinae</taxon>
        <taxon>Cocos</taxon>
    </lineage>
</organism>
<reference evidence="7" key="2">
    <citation type="submission" date="2019-07" db="EMBL/GenBank/DDBJ databases">
        <authorList>
            <person name="Yang Y."/>
            <person name="Bocs S."/>
            <person name="Baudouin L."/>
        </authorList>
    </citation>
    <scope>NUCLEOTIDE SEQUENCE</scope>
    <source>
        <tissue evidence="7">Spear leaf of Hainan Tall coconut</tissue>
    </source>
</reference>
<comment type="similarity">
    <text evidence="1">Belongs to the FLX family.</text>
</comment>
<dbReference type="AlphaFoldDB" id="A0A8K0IT37"/>
<proteinExistence type="inferred from homology"/>
<keyword evidence="4 6" id="KW-0175">Coiled coil</keyword>
<evidence type="ECO:0000256" key="1">
    <source>
        <dbReference type="ARBA" id="ARBA00005405"/>
    </source>
</evidence>
<evidence type="ECO:0000256" key="5">
    <source>
        <dbReference type="ARBA" id="ARBA00023089"/>
    </source>
</evidence>
<dbReference type="OrthoDB" id="2018286at2759"/>
<accession>A0A8K0IT37</accession>
<evidence type="ECO:0000256" key="4">
    <source>
        <dbReference type="ARBA" id="ARBA00023054"/>
    </source>
</evidence>
<keyword evidence="8" id="KW-1185">Reference proteome</keyword>
<evidence type="ECO:0000256" key="3">
    <source>
        <dbReference type="ARBA" id="ARBA00022782"/>
    </source>
</evidence>
<evidence type="ECO:0000256" key="6">
    <source>
        <dbReference type="SAM" id="Coils"/>
    </source>
</evidence>
<feature type="coiled-coil region" evidence="6">
    <location>
        <begin position="186"/>
        <end position="213"/>
    </location>
</feature>
<dbReference type="GO" id="GO:0009908">
    <property type="term" value="P:flower development"/>
    <property type="evidence" value="ECO:0007669"/>
    <property type="project" value="UniProtKB-KW"/>
</dbReference>
<comment type="caution">
    <text evidence="7">The sequence shown here is derived from an EMBL/GenBank/DDBJ whole genome shotgun (WGS) entry which is preliminary data.</text>
</comment>
<reference evidence="7" key="1">
    <citation type="journal article" date="2017" name="Gigascience">
        <title>The genome draft of coconut (Cocos nucifera).</title>
        <authorList>
            <person name="Xiao Y."/>
            <person name="Xu P."/>
            <person name="Fan H."/>
            <person name="Baudouin L."/>
            <person name="Xia W."/>
            <person name="Bocs S."/>
            <person name="Xu J."/>
            <person name="Li Q."/>
            <person name="Guo A."/>
            <person name="Zhou L."/>
            <person name="Li J."/>
            <person name="Wu Y."/>
            <person name="Ma Z."/>
            <person name="Armero A."/>
            <person name="Issali A.E."/>
            <person name="Liu N."/>
            <person name="Peng M."/>
            <person name="Yang Y."/>
        </authorList>
    </citation>
    <scope>NUCLEOTIDE SEQUENCE</scope>
    <source>
        <tissue evidence="7">Spear leaf of Hainan Tall coconut</tissue>
    </source>
</reference>
<name>A0A8K0IT37_COCNU</name>
<evidence type="ECO:0000313" key="8">
    <source>
        <dbReference type="Proteomes" id="UP000797356"/>
    </source>
</evidence>